<organism evidence="1 2">
    <name type="scientific">Hanseniaspora valbyensis NRRL Y-1626</name>
    <dbReference type="NCBI Taxonomy" id="766949"/>
    <lineage>
        <taxon>Eukaryota</taxon>
        <taxon>Fungi</taxon>
        <taxon>Dikarya</taxon>
        <taxon>Ascomycota</taxon>
        <taxon>Saccharomycotina</taxon>
        <taxon>Saccharomycetes</taxon>
        <taxon>Saccharomycodales</taxon>
        <taxon>Saccharomycodaceae</taxon>
        <taxon>Hanseniaspora</taxon>
    </lineage>
</organism>
<keyword evidence="2" id="KW-1185">Reference proteome</keyword>
<evidence type="ECO:0000313" key="1">
    <source>
        <dbReference type="EMBL" id="OBA28197.1"/>
    </source>
</evidence>
<dbReference type="Pfam" id="PF00400">
    <property type="entry name" value="WD40"/>
    <property type="match status" value="1"/>
</dbReference>
<dbReference type="PANTHER" id="PTHR19846:SF0">
    <property type="entry name" value="PRE-MRNA PROCESSING FACTOR 4"/>
    <property type="match status" value="1"/>
</dbReference>
<dbReference type="InterPro" id="IPR036322">
    <property type="entry name" value="WD40_repeat_dom_sf"/>
</dbReference>
<dbReference type="InterPro" id="IPR001680">
    <property type="entry name" value="WD40_rpt"/>
</dbReference>
<dbReference type="GO" id="GO:0017070">
    <property type="term" value="F:U6 snRNA binding"/>
    <property type="evidence" value="ECO:0007669"/>
    <property type="project" value="TreeGrafter"/>
</dbReference>
<dbReference type="EMBL" id="LXPE01000004">
    <property type="protein sequence ID" value="OBA28197.1"/>
    <property type="molecule type" value="Genomic_DNA"/>
</dbReference>
<name>A0A1B7THH5_9ASCO</name>
<dbReference type="SUPFAM" id="SSF50978">
    <property type="entry name" value="WD40 repeat-like"/>
    <property type="match status" value="1"/>
</dbReference>
<proteinExistence type="predicted"/>
<dbReference type="InterPro" id="IPR015943">
    <property type="entry name" value="WD40/YVTN_repeat-like_dom_sf"/>
</dbReference>
<reference evidence="2" key="1">
    <citation type="journal article" date="2016" name="Proc. Natl. Acad. Sci. U.S.A.">
        <title>Comparative genomics of biotechnologically important yeasts.</title>
        <authorList>
            <person name="Riley R."/>
            <person name="Haridas S."/>
            <person name="Wolfe K.H."/>
            <person name="Lopes M.R."/>
            <person name="Hittinger C.T."/>
            <person name="Goeker M."/>
            <person name="Salamov A.A."/>
            <person name="Wisecaver J.H."/>
            <person name="Long T.M."/>
            <person name="Calvey C.H."/>
            <person name="Aerts A.L."/>
            <person name="Barry K.W."/>
            <person name="Choi C."/>
            <person name="Clum A."/>
            <person name="Coughlan A.Y."/>
            <person name="Deshpande S."/>
            <person name="Douglass A.P."/>
            <person name="Hanson S.J."/>
            <person name="Klenk H.-P."/>
            <person name="LaButti K.M."/>
            <person name="Lapidus A."/>
            <person name="Lindquist E.A."/>
            <person name="Lipzen A.M."/>
            <person name="Meier-Kolthoff J.P."/>
            <person name="Ohm R.A."/>
            <person name="Otillar R.P."/>
            <person name="Pangilinan J.L."/>
            <person name="Peng Y."/>
            <person name="Rokas A."/>
            <person name="Rosa C.A."/>
            <person name="Scheuner C."/>
            <person name="Sibirny A.A."/>
            <person name="Slot J.C."/>
            <person name="Stielow J.B."/>
            <person name="Sun H."/>
            <person name="Kurtzman C.P."/>
            <person name="Blackwell M."/>
            <person name="Grigoriev I.V."/>
            <person name="Jeffries T.W."/>
        </authorList>
    </citation>
    <scope>NUCLEOTIDE SEQUENCE [LARGE SCALE GENOMIC DNA]</scope>
    <source>
        <strain evidence="2">NRRL Y-1626</strain>
    </source>
</reference>
<dbReference type="Gene3D" id="2.130.10.10">
    <property type="entry name" value="YVTN repeat-like/Quinoprotein amine dehydrogenase"/>
    <property type="match status" value="1"/>
</dbReference>
<dbReference type="PANTHER" id="PTHR19846">
    <property type="entry name" value="WD40 REPEAT PROTEIN"/>
    <property type="match status" value="1"/>
</dbReference>
<protein>
    <submittedName>
        <fullName evidence="1">WD40 repeat-like protein</fullName>
    </submittedName>
</protein>
<dbReference type="Proteomes" id="UP000092321">
    <property type="component" value="Unassembled WGS sequence"/>
</dbReference>
<evidence type="ECO:0000313" key="2">
    <source>
        <dbReference type="Proteomes" id="UP000092321"/>
    </source>
</evidence>
<dbReference type="OrthoDB" id="540662at2759"/>
<dbReference type="GO" id="GO:0046540">
    <property type="term" value="C:U4/U6 x U5 tri-snRNP complex"/>
    <property type="evidence" value="ECO:0007669"/>
    <property type="project" value="TreeGrafter"/>
</dbReference>
<gene>
    <name evidence="1" type="ORF">HANVADRAFT_96943</name>
</gene>
<comment type="caution">
    <text evidence="1">The sequence shown here is derived from an EMBL/GenBank/DDBJ whole genome shotgun (WGS) entry which is preliminary data.</text>
</comment>
<dbReference type="GO" id="GO:0000398">
    <property type="term" value="P:mRNA splicing, via spliceosome"/>
    <property type="evidence" value="ECO:0007669"/>
    <property type="project" value="TreeGrafter"/>
</dbReference>
<accession>A0A1B7THH5</accession>
<dbReference type="GO" id="GO:0030621">
    <property type="term" value="F:U4 snRNA binding"/>
    <property type="evidence" value="ECO:0007669"/>
    <property type="project" value="TreeGrafter"/>
</dbReference>
<sequence length="349" mass="39361">MSTEAINDEEFFTPANEETINFRLDLIKNYPNYIKNRKRVPNIISDEYKNYNLQRISNFTTNGNIAKIINYKDNKKLLSTHKGNISEFNLNINPDTCTTIYNHHNSRVSALEYDVVNDTIISGAQDGTLIINKNTEMSIHDDRIINIQRLNFSPHLISISQDATWSLVNYESCQKLYQQEGYSSPVTALSVSLYDNLLVTADSNEFQLHDLRSGNLISRKTKSSNDPCHSMKLFSDNKQLVVSGRGNLKLFDLRFFDKNPASVFEILLHSGNIITSMDCKDNIIVTTSFNDGSVVFTSLQNGELIPTINESSGQKEIVVSDDKLLCCKFNNDGSVYTGGFSSKVGVIYK</sequence>
<dbReference type="SMART" id="SM00320">
    <property type="entry name" value="WD40"/>
    <property type="match status" value="4"/>
</dbReference>
<dbReference type="AlphaFoldDB" id="A0A1B7THH5"/>